<dbReference type="EMBL" id="KN549484">
    <property type="protein sequence ID" value="KHJ97258.1"/>
    <property type="molecule type" value="Genomic_DNA"/>
</dbReference>
<dbReference type="AlphaFoldDB" id="A0A0B1TI88"/>
<protein>
    <recommendedName>
        <fullName evidence="4">CCHC-type domain-containing protein</fullName>
    </recommendedName>
</protein>
<keyword evidence="6" id="KW-1185">Reference proteome</keyword>
<dbReference type="InterPro" id="IPR001878">
    <property type="entry name" value="Znf_CCHC"/>
</dbReference>
<dbReference type="Proteomes" id="UP000053660">
    <property type="component" value="Unassembled WGS sequence"/>
</dbReference>
<evidence type="ECO:0000313" key="5">
    <source>
        <dbReference type="EMBL" id="KHJ97258.1"/>
    </source>
</evidence>
<keyword evidence="2" id="KW-0175">Coiled coil</keyword>
<feature type="coiled-coil region" evidence="2">
    <location>
        <begin position="532"/>
        <end position="559"/>
    </location>
</feature>
<evidence type="ECO:0000313" key="6">
    <source>
        <dbReference type="Proteomes" id="UP000053660"/>
    </source>
</evidence>
<proteinExistence type="predicted"/>
<accession>A0A0B1TI88</accession>
<evidence type="ECO:0000256" key="2">
    <source>
        <dbReference type="SAM" id="Coils"/>
    </source>
</evidence>
<keyword evidence="1" id="KW-0862">Zinc</keyword>
<reference evidence="5 6" key="1">
    <citation type="submission" date="2014-03" db="EMBL/GenBank/DDBJ databases">
        <title>Draft genome of the hookworm Oesophagostomum dentatum.</title>
        <authorList>
            <person name="Mitreva M."/>
        </authorList>
    </citation>
    <scope>NUCLEOTIDE SEQUENCE [LARGE SCALE GENOMIC DNA]</scope>
    <source>
        <strain evidence="5 6">OD-Hann</strain>
    </source>
</reference>
<gene>
    <name evidence="5" type="ORF">OESDEN_02761</name>
</gene>
<evidence type="ECO:0000256" key="1">
    <source>
        <dbReference type="PROSITE-ProRule" id="PRU00047"/>
    </source>
</evidence>
<keyword evidence="1" id="KW-0863">Zinc-finger</keyword>
<dbReference type="PROSITE" id="PS50158">
    <property type="entry name" value="ZF_CCHC"/>
    <property type="match status" value="1"/>
</dbReference>
<name>A0A0B1TI88_OESDE</name>
<feature type="compositionally biased region" description="Basic and acidic residues" evidence="3">
    <location>
        <begin position="282"/>
        <end position="294"/>
    </location>
</feature>
<sequence>MITSTTKEYCFNRYLQFLRSWLEESNKILMRYNPSARPKRIEDSVTPTTHAEKSRIILPPGAFKRGDLLHCDMTIGGLPPSVFFGSGFGPRPALARNAAAKDLVDKCFRVGLITEALHASIGNHPFFKKTDLPRNDYCLAVDALIDLDKKMCADTWPYDIYSARELEQDVLDKLKFVFNSVNADIYFPGQPRDQRRFPNAPVSNLFVIYHFWLERSMPTFTFLVSHAISEDFRMLRSVIFLLFIILARAMDGSLNSGFIDSHERTEFCRRCKRHGHLERDCREIPGEKRPREPPRSPMPLRQWREERQYERGRRTERYASYRASGNSIAQLTPDEIAQKIAQQREELLRREMMMRGAEPIENPHLHGPRDSFVPQPPLPYEGGPTSLDQCVTPLADPKFLDNQARAAREEEELRSRIEAEAWKMEEERRLREKEKEMERRLQQEFEEKKRALEEEIRRQVQMEERAKLQLELAQSQQAPQPFQASDRFYPPLSSQIPSGSSSVMPPSYSSFGGSNYGADPGAGAYSSPDFEMEEIKRLIKETEDKLLDLQRNAREAELSAIFQSRAFQTVAELGDNAYLLDRSQKQHLLCELKELLSHAGPLEKEIKSNDRRHSRSRSRDRSRRRNDHHHRNHSSSRHSKSPRHHNSYKSLKESEPYEEVRHHIGSITLRNLTPAEQRRLKVGDIVVAQDIKTGKWTTAHVSRISDDRATLTIGNASWKKRLNELFKEVSEWSA</sequence>
<feature type="compositionally biased region" description="Basic residues" evidence="3">
    <location>
        <begin position="612"/>
        <end position="647"/>
    </location>
</feature>
<keyword evidence="1" id="KW-0479">Metal-binding</keyword>
<organism evidence="5 6">
    <name type="scientific">Oesophagostomum dentatum</name>
    <name type="common">Nodular worm</name>
    <dbReference type="NCBI Taxonomy" id="61180"/>
    <lineage>
        <taxon>Eukaryota</taxon>
        <taxon>Metazoa</taxon>
        <taxon>Ecdysozoa</taxon>
        <taxon>Nematoda</taxon>
        <taxon>Chromadorea</taxon>
        <taxon>Rhabditida</taxon>
        <taxon>Rhabditina</taxon>
        <taxon>Rhabditomorpha</taxon>
        <taxon>Strongyloidea</taxon>
        <taxon>Strongylidae</taxon>
        <taxon>Oesophagostomum</taxon>
    </lineage>
</organism>
<dbReference type="OrthoDB" id="5877922at2759"/>
<evidence type="ECO:0000259" key="4">
    <source>
        <dbReference type="PROSITE" id="PS50158"/>
    </source>
</evidence>
<dbReference type="GO" id="GO:0003676">
    <property type="term" value="F:nucleic acid binding"/>
    <property type="evidence" value="ECO:0007669"/>
    <property type="project" value="InterPro"/>
</dbReference>
<dbReference type="GO" id="GO:0008270">
    <property type="term" value="F:zinc ion binding"/>
    <property type="evidence" value="ECO:0007669"/>
    <property type="project" value="UniProtKB-KW"/>
</dbReference>
<feature type="region of interest" description="Disordered" evidence="3">
    <location>
        <begin position="474"/>
        <end position="506"/>
    </location>
</feature>
<feature type="region of interest" description="Disordered" evidence="3">
    <location>
        <begin position="603"/>
        <end position="657"/>
    </location>
</feature>
<evidence type="ECO:0000256" key="3">
    <source>
        <dbReference type="SAM" id="MobiDB-lite"/>
    </source>
</evidence>
<feature type="domain" description="CCHC-type" evidence="4">
    <location>
        <begin position="268"/>
        <end position="283"/>
    </location>
</feature>
<feature type="region of interest" description="Disordered" evidence="3">
    <location>
        <begin position="282"/>
        <end position="309"/>
    </location>
</feature>